<evidence type="ECO:0000256" key="3">
    <source>
        <dbReference type="ARBA" id="ARBA00023002"/>
    </source>
</evidence>
<keyword evidence="1" id="KW-0285">Flavoprotein</keyword>
<keyword evidence="3 4" id="KW-0560">Oxidoreductase</keyword>
<sequence length="307" mass="32690">MLNITYPIIQAGMVWVSGWKLASAVSNNGGLGLIGSGSMKPDLLLEHIKKCKAATNKPFGVNIPLLRGDAEELVKVVIEENVKIVFSSAGHPGKFIDVLKKNDITVCHVVPSIKFALKAESVGCDAIVGEGVEAGGHNGADELTTFALIPQLVDTVKIPVIAAGGIADGRGILAALALGAEGVQIGTRFAVTQESSAHPNYKQRVVEAKDNDTVLILKKIGMARMLKNKFSNEAITAEYSGADAVKLKEILGQKRERLGIFEGDADEGMMEAGQGSGLIKDIPTVKELMSRLINEFDNSLTKVRNYL</sequence>
<dbReference type="AlphaFoldDB" id="A0A0W8FYS8"/>
<evidence type="ECO:0000256" key="1">
    <source>
        <dbReference type="ARBA" id="ARBA00022630"/>
    </source>
</evidence>
<dbReference type="PANTHER" id="PTHR32332:SF20">
    <property type="entry name" value="2-NITROPROPANE DIOXYGENASE-LIKE PROTEIN"/>
    <property type="match status" value="1"/>
</dbReference>
<dbReference type="CDD" id="cd04730">
    <property type="entry name" value="NPD_like"/>
    <property type="match status" value="1"/>
</dbReference>
<dbReference type="SUPFAM" id="SSF51412">
    <property type="entry name" value="Inosine monophosphate dehydrogenase (IMPDH)"/>
    <property type="match status" value="1"/>
</dbReference>
<evidence type="ECO:0000313" key="4">
    <source>
        <dbReference type="EMBL" id="KUG25953.1"/>
    </source>
</evidence>
<accession>A0A0W8FYS8</accession>
<evidence type="ECO:0000256" key="2">
    <source>
        <dbReference type="ARBA" id="ARBA00022643"/>
    </source>
</evidence>
<keyword evidence="2" id="KW-0288">FMN</keyword>
<comment type="caution">
    <text evidence="4">The sequence shown here is derived from an EMBL/GenBank/DDBJ whole genome shotgun (WGS) entry which is preliminary data.</text>
</comment>
<name>A0A0W8FYS8_9ZZZZ</name>
<dbReference type="PANTHER" id="PTHR32332">
    <property type="entry name" value="2-NITROPROPANE DIOXYGENASE"/>
    <property type="match status" value="1"/>
</dbReference>
<dbReference type="InterPro" id="IPR013785">
    <property type="entry name" value="Aldolase_TIM"/>
</dbReference>
<gene>
    <name evidence="4" type="ORF">ASZ90_004203</name>
</gene>
<dbReference type="EMBL" id="LNQE01000565">
    <property type="protein sequence ID" value="KUG25953.1"/>
    <property type="molecule type" value="Genomic_DNA"/>
</dbReference>
<organism evidence="4">
    <name type="scientific">hydrocarbon metagenome</name>
    <dbReference type="NCBI Taxonomy" id="938273"/>
    <lineage>
        <taxon>unclassified sequences</taxon>
        <taxon>metagenomes</taxon>
        <taxon>ecological metagenomes</taxon>
    </lineage>
</organism>
<dbReference type="GO" id="GO:0004318">
    <property type="term" value="F:enoyl-[acyl-carrier-protein] reductase (NADH) activity"/>
    <property type="evidence" value="ECO:0007669"/>
    <property type="project" value="UniProtKB-EC"/>
</dbReference>
<proteinExistence type="predicted"/>
<dbReference type="Gene3D" id="3.20.20.70">
    <property type="entry name" value="Aldolase class I"/>
    <property type="match status" value="1"/>
</dbReference>
<dbReference type="GO" id="GO:0018580">
    <property type="term" value="F:nitronate monooxygenase activity"/>
    <property type="evidence" value="ECO:0007669"/>
    <property type="project" value="InterPro"/>
</dbReference>
<dbReference type="EC" id="1.3.1.9" evidence="4"/>
<protein>
    <submittedName>
        <fullName evidence="4">Enoyl-acp reductase</fullName>
        <ecNumber evidence="4">1.3.1.9</ecNumber>
    </submittedName>
</protein>
<dbReference type="Pfam" id="PF03060">
    <property type="entry name" value="NMO"/>
    <property type="match status" value="2"/>
</dbReference>
<reference evidence="4" key="1">
    <citation type="journal article" date="2015" name="Proc. Natl. Acad. Sci. U.S.A.">
        <title>Networks of energetic and metabolic interactions define dynamics in microbial communities.</title>
        <authorList>
            <person name="Embree M."/>
            <person name="Liu J.K."/>
            <person name="Al-Bassam M.M."/>
            <person name="Zengler K."/>
        </authorList>
    </citation>
    <scope>NUCLEOTIDE SEQUENCE</scope>
</reference>
<dbReference type="InterPro" id="IPR004136">
    <property type="entry name" value="NMO"/>
</dbReference>